<protein>
    <submittedName>
        <fullName evidence="4">pH-response regulator protein palF/RIM8</fullName>
    </submittedName>
</protein>
<gene>
    <name evidence="4" type="ORF">BGHDH14_bgh05826</name>
</gene>
<evidence type="ECO:0000256" key="1">
    <source>
        <dbReference type="ARBA" id="ARBA00037950"/>
    </source>
</evidence>
<dbReference type="GO" id="GO:0030674">
    <property type="term" value="F:protein-macromolecule adaptor activity"/>
    <property type="evidence" value="ECO:0007669"/>
    <property type="project" value="TreeGrafter"/>
</dbReference>
<name>N1J9M3_BLUG1</name>
<dbReference type="SUPFAM" id="SSF81296">
    <property type="entry name" value="E set domains"/>
    <property type="match status" value="1"/>
</dbReference>
<dbReference type="Proteomes" id="UP000015441">
    <property type="component" value="Unassembled WGS sequence"/>
</dbReference>
<dbReference type="InterPro" id="IPR050357">
    <property type="entry name" value="Arrestin_domain-protein"/>
</dbReference>
<proteinExistence type="inferred from homology"/>
<feature type="compositionally biased region" description="Polar residues" evidence="2">
    <location>
        <begin position="261"/>
        <end position="272"/>
    </location>
</feature>
<evidence type="ECO:0000259" key="3">
    <source>
        <dbReference type="SMART" id="SM01017"/>
    </source>
</evidence>
<dbReference type="SMART" id="SM01017">
    <property type="entry name" value="Arrestin_C"/>
    <property type="match status" value="1"/>
</dbReference>
<dbReference type="PANTHER" id="PTHR11188:SF161">
    <property type="entry name" value="PH-RESPONSE REGULATOR PROTEIN PALF_RIM8"/>
    <property type="match status" value="1"/>
</dbReference>
<dbReference type="GO" id="GO:0005886">
    <property type="term" value="C:plasma membrane"/>
    <property type="evidence" value="ECO:0007669"/>
    <property type="project" value="TreeGrafter"/>
</dbReference>
<dbReference type="GO" id="GO:0005829">
    <property type="term" value="C:cytosol"/>
    <property type="evidence" value="ECO:0007669"/>
    <property type="project" value="TreeGrafter"/>
</dbReference>
<feature type="domain" description="Arrestin C-terminal-like" evidence="3">
    <location>
        <begin position="300"/>
        <end position="471"/>
    </location>
</feature>
<dbReference type="STRING" id="546991.N1J9M3"/>
<dbReference type="InterPro" id="IPR014756">
    <property type="entry name" value="Ig_E-set"/>
</dbReference>
<dbReference type="OrthoDB" id="7785529at2759"/>
<keyword evidence="5" id="KW-1185">Reference proteome</keyword>
<dbReference type="HOGENOM" id="CLU_006001_0_0_1"/>
<dbReference type="Gene3D" id="2.60.40.640">
    <property type="match status" value="1"/>
</dbReference>
<accession>N1J9M3</accession>
<dbReference type="PANTHER" id="PTHR11188">
    <property type="entry name" value="ARRESTIN DOMAIN CONTAINING PROTEIN"/>
    <property type="match status" value="1"/>
</dbReference>
<dbReference type="InParanoid" id="N1J9M3"/>
<evidence type="ECO:0000256" key="2">
    <source>
        <dbReference type="SAM" id="MobiDB-lite"/>
    </source>
</evidence>
<feature type="compositionally biased region" description="Polar residues" evidence="2">
    <location>
        <begin position="228"/>
        <end position="237"/>
    </location>
</feature>
<dbReference type="AlphaFoldDB" id="N1J9M3"/>
<dbReference type="EMBL" id="CAUH01002322">
    <property type="protein sequence ID" value="CCU76294.1"/>
    <property type="molecule type" value="Genomic_DNA"/>
</dbReference>
<sequence>MPSTSLSPWVTTSRALLSRLSLLSPLRSHARNLTEFHIRPDEPYRNYSPGDSVKGAVVLTVIKPIKITHLTVCLHGFARVYKNANGTNEPFVNPGLTAAHDTRKLQHLRNRHVSIFQDEIALCGDGRLDVGIYEFNFELDFPSKSLPTSIDFERGTISYYITSTITWPTSTNATSTCSRKVSLIETIDIGHLFPPKSRTIALTPTLRKKKRKQASRREKKSGYHNEVETQTEVTLSRTSDDYVRTSSSIDNPESSRDSETSENQSDISVVNSANSTEISYQVTGLTTSTAARLSDGPSLEDQNIMATIEPLKSGCLPGDVLPVKISIKHTKPIRSMHGIIVTLYRQGRIDYILPLSSPSHTDHKESAKSKHEEYYPKSKTGLGGLSLTSAGSSSSFRKDLAQVFAPLIVDPVTLTAVVHASVRIPEFAFPTICSVPGQIIAFKYYVEVVVDLGGKLKNQHRHIPLLGTVTLPTASNYISSNNTWHENNTNMLATSGRNIVGTESIRREKNVVACSFEVIVGSKDSLRNRKHSDSSNSPSSCDHTELATETPLNCIISNQEEEISYITNEPDHRYLDEEAILYQEEIDCSSTEVYPNGRNETRNFLGNETLPSHGLIPTVSPDIHDDESINEKERLKRAEERLLPSCPPMGTVRSSRSITVTVPPSEEDGEFYVSRFRAAETTSSSQEAMIPIITETSVAVLGRFEDDKQELRRRLLCSQASAPSYLCGEPVDTVAAPTAPSPDAVEELSPQNYLPDRLIHESCESLPRYEKRNIVMATTTNLAKYSAHIRGAKSEGRFDDNLEIILYRS</sequence>
<evidence type="ECO:0000313" key="5">
    <source>
        <dbReference type="Proteomes" id="UP000015441"/>
    </source>
</evidence>
<comment type="caution">
    <text evidence="4">The sequence shown here is derived from an EMBL/GenBank/DDBJ whole genome shotgun (WGS) entry which is preliminary data.</text>
</comment>
<dbReference type="eggNOG" id="ENOG502QTQN">
    <property type="taxonomic scope" value="Eukaryota"/>
</dbReference>
<dbReference type="Pfam" id="PF00339">
    <property type="entry name" value="Arrestin_N"/>
    <property type="match status" value="1"/>
</dbReference>
<dbReference type="InterPro" id="IPR011021">
    <property type="entry name" value="Arrestin-like_N"/>
</dbReference>
<reference evidence="4 5" key="1">
    <citation type="journal article" date="2010" name="Science">
        <title>Genome expansion and gene loss in powdery mildew fungi reveal tradeoffs in extreme parasitism.</title>
        <authorList>
            <person name="Spanu P.D."/>
            <person name="Abbott J.C."/>
            <person name="Amselem J."/>
            <person name="Burgis T.A."/>
            <person name="Soanes D.M."/>
            <person name="Stueber K."/>
            <person name="Ver Loren van Themaat E."/>
            <person name="Brown J.K.M."/>
            <person name="Butcher S.A."/>
            <person name="Gurr S.J."/>
            <person name="Lebrun M.-H."/>
            <person name="Ridout C.J."/>
            <person name="Schulze-Lefert P."/>
            <person name="Talbot N.J."/>
            <person name="Ahmadinejad N."/>
            <person name="Ametz C."/>
            <person name="Barton G.R."/>
            <person name="Benjdia M."/>
            <person name="Bidzinski P."/>
            <person name="Bindschedler L.V."/>
            <person name="Both M."/>
            <person name="Brewer M.T."/>
            <person name="Cadle-Davidson L."/>
            <person name="Cadle-Davidson M.M."/>
            <person name="Collemare J."/>
            <person name="Cramer R."/>
            <person name="Frenkel O."/>
            <person name="Godfrey D."/>
            <person name="Harriman J."/>
            <person name="Hoede C."/>
            <person name="King B.C."/>
            <person name="Klages S."/>
            <person name="Kleemann J."/>
            <person name="Knoll D."/>
            <person name="Koti P.S."/>
            <person name="Kreplak J."/>
            <person name="Lopez-Ruiz F.J."/>
            <person name="Lu X."/>
            <person name="Maekawa T."/>
            <person name="Mahanil S."/>
            <person name="Micali C."/>
            <person name="Milgroom M.G."/>
            <person name="Montana G."/>
            <person name="Noir S."/>
            <person name="O'Connell R.J."/>
            <person name="Oberhaensli S."/>
            <person name="Parlange F."/>
            <person name="Pedersen C."/>
            <person name="Quesneville H."/>
            <person name="Reinhardt R."/>
            <person name="Rott M."/>
            <person name="Sacristan S."/>
            <person name="Schmidt S.M."/>
            <person name="Schoen M."/>
            <person name="Skamnioti P."/>
            <person name="Sommer H."/>
            <person name="Stephens A."/>
            <person name="Takahara H."/>
            <person name="Thordal-Christensen H."/>
            <person name="Vigouroux M."/>
            <person name="Wessling R."/>
            <person name="Wicker T."/>
            <person name="Panstruga R."/>
        </authorList>
    </citation>
    <scope>NUCLEOTIDE SEQUENCE [LARGE SCALE GENOMIC DNA]</scope>
    <source>
        <strain evidence="4">DH14</strain>
    </source>
</reference>
<comment type="similarity">
    <text evidence="1">Belongs to the arrestin family. PalF/RIM8 subfamily.</text>
</comment>
<dbReference type="GO" id="GO:0070086">
    <property type="term" value="P:ubiquitin-dependent endocytosis"/>
    <property type="evidence" value="ECO:0007669"/>
    <property type="project" value="TreeGrafter"/>
</dbReference>
<feature type="region of interest" description="Disordered" evidence="2">
    <location>
        <begin position="203"/>
        <end position="272"/>
    </location>
</feature>
<feature type="compositionally biased region" description="Basic residues" evidence="2">
    <location>
        <begin position="206"/>
        <end position="219"/>
    </location>
</feature>
<dbReference type="FunCoup" id="N1J9M3">
    <property type="interactions" value="16"/>
</dbReference>
<organism evidence="4 5">
    <name type="scientific">Blumeria graminis f. sp. hordei (strain DH14)</name>
    <name type="common">Barley powdery mildew</name>
    <name type="synonym">Oidium monilioides f. sp. hordei</name>
    <dbReference type="NCBI Taxonomy" id="546991"/>
    <lineage>
        <taxon>Eukaryota</taxon>
        <taxon>Fungi</taxon>
        <taxon>Dikarya</taxon>
        <taxon>Ascomycota</taxon>
        <taxon>Pezizomycotina</taxon>
        <taxon>Leotiomycetes</taxon>
        <taxon>Erysiphales</taxon>
        <taxon>Erysiphaceae</taxon>
        <taxon>Blumeria</taxon>
        <taxon>Blumeria hordei</taxon>
    </lineage>
</organism>
<dbReference type="GO" id="GO:0031625">
    <property type="term" value="F:ubiquitin protein ligase binding"/>
    <property type="evidence" value="ECO:0007669"/>
    <property type="project" value="TreeGrafter"/>
</dbReference>
<dbReference type="InterPro" id="IPR014752">
    <property type="entry name" value="Arrestin-like_C"/>
</dbReference>
<dbReference type="InterPro" id="IPR011022">
    <property type="entry name" value="Arrestin_C-like"/>
</dbReference>
<evidence type="ECO:0000313" key="4">
    <source>
        <dbReference type="EMBL" id="CCU76294.1"/>
    </source>
</evidence>